<dbReference type="InterPro" id="IPR004175">
    <property type="entry name" value="RNA_CPDase"/>
</dbReference>
<evidence type="ECO:0000256" key="2">
    <source>
        <dbReference type="HAMAP-Rule" id="MF_01940"/>
    </source>
</evidence>
<reference evidence="4" key="1">
    <citation type="submission" date="2016-10" db="EMBL/GenBank/DDBJ databases">
        <authorList>
            <person name="Varghese N."/>
            <person name="Submissions S."/>
        </authorList>
    </citation>
    <scope>NUCLEOTIDE SEQUENCE [LARGE SCALE GENOMIC DNA]</scope>
    <source>
        <strain evidence="4">CGMCC 1.9127</strain>
    </source>
</reference>
<gene>
    <name evidence="3" type="ORF">SAMN05216262_10776</name>
</gene>
<dbReference type="NCBIfam" id="TIGR02258">
    <property type="entry name" value="2_5_ligase"/>
    <property type="match status" value="1"/>
</dbReference>
<comment type="catalytic activity">
    <reaction evidence="2">
        <text>a 3'-end 2',3'-cyclophospho-ribonucleotide-RNA + H2O = a 3'-end 2'-phospho-ribonucleotide-RNA + H(+)</text>
        <dbReference type="Rhea" id="RHEA:11828"/>
        <dbReference type="Rhea" id="RHEA-COMP:10464"/>
        <dbReference type="Rhea" id="RHEA-COMP:17353"/>
        <dbReference type="ChEBI" id="CHEBI:15377"/>
        <dbReference type="ChEBI" id="CHEBI:15378"/>
        <dbReference type="ChEBI" id="CHEBI:83064"/>
        <dbReference type="ChEBI" id="CHEBI:173113"/>
        <dbReference type="EC" id="3.1.4.58"/>
    </reaction>
</comment>
<keyword evidence="4" id="KW-1185">Reference proteome</keyword>
<proteinExistence type="inferred from homology"/>
<sequence length="191" mass="21806">MKKRMFLALDISPQHQAQIAHWRQQHLAMPFKAVDEKNLHITLVFLGLIDNRQQQQLISLIDQQRRPIQQALATSLSANQTFALHLTQLGYFGKAKILHLQPTSCPEWLALLNKLLVELSAQCDITITQHAYRPHLTLYRNAKLQAMPELNALYAAPFKSPTILSSFSLYHSDSTPSGVCYQAIRRWPLKA</sequence>
<dbReference type="AlphaFoldDB" id="A0A1H7N9Q5"/>
<dbReference type="Proteomes" id="UP000199297">
    <property type="component" value="Unassembled WGS sequence"/>
</dbReference>
<keyword evidence="3" id="KW-0436">Ligase</keyword>
<name>A0A1H7N9Q5_9GAMM</name>
<protein>
    <recommendedName>
        <fullName evidence="2">RNA 2',3'-cyclic phosphodiesterase</fullName>
        <shortName evidence="2">RNA 2',3'-CPDase</shortName>
        <ecNumber evidence="2">3.1.4.58</ecNumber>
    </recommendedName>
</protein>
<feature type="short sequence motif" description="HXTX 2" evidence="2">
    <location>
        <begin position="135"/>
        <end position="138"/>
    </location>
</feature>
<dbReference type="Gene3D" id="3.90.1140.10">
    <property type="entry name" value="Cyclic phosphodiesterase"/>
    <property type="match status" value="1"/>
</dbReference>
<dbReference type="EMBL" id="FOBI01000007">
    <property type="protein sequence ID" value="SEL20366.1"/>
    <property type="molecule type" value="Genomic_DNA"/>
</dbReference>
<comment type="similarity">
    <text evidence="2">Belongs to the 2H phosphoesterase superfamily. ThpR family.</text>
</comment>
<dbReference type="GO" id="GO:0004113">
    <property type="term" value="F:2',3'-cyclic-nucleotide 3'-phosphodiesterase activity"/>
    <property type="evidence" value="ECO:0007669"/>
    <property type="project" value="InterPro"/>
</dbReference>
<dbReference type="PANTHER" id="PTHR35561:SF1">
    <property type="entry name" value="RNA 2',3'-CYCLIC PHOSPHODIESTERASE"/>
    <property type="match status" value="1"/>
</dbReference>
<dbReference type="EC" id="3.1.4.58" evidence="2"/>
<comment type="function">
    <text evidence="2">Hydrolyzes RNA 2',3'-cyclic phosphodiester to an RNA 2'-phosphomonoester.</text>
</comment>
<evidence type="ECO:0000313" key="4">
    <source>
        <dbReference type="Proteomes" id="UP000199297"/>
    </source>
</evidence>
<feature type="short sequence motif" description="HXTX 1" evidence="2">
    <location>
        <begin position="40"/>
        <end position="43"/>
    </location>
</feature>
<feature type="active site" description="Proton acceptor" evidence="2">
    <location>
        <position position="135"/>
    </location>
</feature>
<evidence type="ECO:0000256" key="1">
    <source>
        <dbReference type="ARBA" id="ARBA00022801"/>
    </source>
</evidence>
<dbReference type="RefSeq" id="WP_085284881.1">
    <property type="nucleotide sequence ID" value="NZ_FOBI01000007.1"/>
</dbReference>
<dbReference type="GO" id="GO:0016874">
    <property type="term" value="F:ligase activity"/>
    <property type="evidence" value="ECO:0007669"/>
    <property type="project" value="UniProtKB-KW"/>
</dbReference>
<accession>A0A1H7N9Q5</accession>
<keyword evidence="1 2" id="KW-0378">Hydrolase</keyword>
<evidence type="ECO:0000313" key="3">
    <source>
        <dbReference type="EMBL" id="SEL20366.1"/>
    </source>
</evidence>
<dbReference type="PANTHER" id="PTHR35561">
    <property type="entry name" value="RNA 2',3'-CYCLIC PHOSPHODIESTERASE"/>
    <property type="match status" value="1"/>
</dbReference>
<dbReference type="STRING" id="641665.GCA_002104455_03386"/>
<dbReference type="Pfam" id="PF13563">
    <property type="entry name" value="2_5_RNA_ligase2"/>
    <property type="match status" value="1"/>
</dbReference>
<dbReference type="GO" id="GO:0008664">
    <property type="term" value="F:RNA 2',3'-cyclic 3'-phosphodiesterase activity"/>
    <property type="evidence" value="ECO:0007669"/>
    <property type="project" value="UniProtKB-EC"/>
</dbReference>
<dbReference type="OrthoDB" id="7061261at2"/>
<organism evidence="3 4">
    <name type="scientific">Colwellia chukchiensis</name>
    <dbReference type="NCBI Taxonomy" id="641665"/>
    <lineage>
        <taxon>Bacteria</taxon>
        <taxon>Pseudomonadati</taxon>
        <taxon>Pseudomonadota</taxon>
        <taxon>Gammaproteobacteria</taxon>
        <taxon>Alteromonadales</taxon>
        <taxon>Colwelliaceae</taxon>
        <taxon>Colwellia</taxon>
    </lineage>
</organism>
<dbReference type="SUPFAM" id="SSF55144">
    <property type="entry name" value="LigT-like"/>
    <property type="match status" value="1"/>
</dbReference>
<feature type="active site" description="Proton donor" evidence="2">
    <location>
        <position position="40"/>
    </location>
</feature>
<dbReference type="HAMAP" id="MF_01940">
    <property type="entry name" value="RNA_CPDase"/>
    <property type="match status" value="1"/>
</dbReference>
<dbReference type="InterPro" id="IPR009097">
    <property type="entry name" value="Cyclic_Pdiesterase"/>
</dbReference>